<sequence length="91" mass="10615">MKKVPLTIRNNEKNKGYFRPRMVSIGPYHHGKEEVKKIKPIVAQLFISSSGMDMNEFCKKLLKIVDDAISCYLEGSTTKYFNEEFAKKMFF</sequence>
<dbReference type="Proteomes" id="UP001062846">
    <property type="component" value="Chromosome 2"/>
</dbReference>
<keyword evidence="2" id="KW-1185">Reference proteome</keyword>
<reference evidence="1" key="1">
    <citation type="submission" date="2022-02" db="EMBL/GenBank/DDBJ databases">
        <title>Plant Genome Project.</title>
        <authorList>
            <person name="Zhang R.-G."/>
        </authorList>
    </citation>
    <scope>NUCLEOTIDE SEQUENCE</scope>
    <source>
        <strain evidence="1">AT1</strain>
    </source>
</reference>
<proteinExistence type="predicted"/>
<accession>A0ACC0PVE8</accession>
<gene>
    <name evidence="1" type="ORF">RHMOL_Rhmol02G0246900</name>
</gene>
<name>A0ACC0PVE8_RHOML</name>
<protein>
    <submittedName>
        <fullName evidence="1">Uncharacterized protein</fullName>
    </submittedName>
</protein>
<organism evidence="1 2">
    <name type="scientific">Rhododendron molle</name>
    <name type="common">Chinese azalea</name>
    <name type="synonym">Azalea mollis</name>
    <dbReference type="NCBI Taxonomy" id="49168"/>
    <lineage>
        <taxon>Eukaryota</taxon>
        <taxon>Viridiplantae</taxon>
        <taxon>Streptophyta</taxon>
        <taxon>Embryophyta</taxon>
        <taxon>Tracheophyta</taxon>
        <taxon>Spermatophyta</taxon>
        <taxon>Magnoliopsida</taxon>
        <taxon>eudicotyledons</taxon>
        <taxon>Gunneridae</taxon>
        <taxon>Pentapetalae</taxon>
        <taxon>asterids</taxon>
        <taxon>Ericales</taxon>
        <taxon>Ericaceae</taxon>
        <taxon>Ericoideae</taxon>
        <taxon>Rhodoreae</taxon>
        <taxon>Rhododendron</taxon>
    </lineage>
</organism>
<evidence type="ECO:0000313" key="2">
    <source>
        <dbReference type="Proteomes" id="UP001062846"/>
    </source>
</evidence>
<dbReference type="EMBL" id="CM046389">
    <property type="protein sequence ID" value="KAI8569034.1"/>
    <property type="molecule type" value="Genomic_DNA"/>
</dbReference>
<evidence type="ECO:0000313" key="1">
    <source>
        <dbReference type="EMBL" id="KAI8569034.1"/>
    </source>
</evidence>
<comment type="caution">
    <text evidence="1">The sequence shown here is derived from an EMBL/GenBank/DDBJ whole genome shotgun (WGS) entry which is preliminary data.</text>
</comment>